<proteinExistence type="inferred from homology"/>
<accession>A0A1H9SSK6</accession>
<reference evidence="2 3" key="1">
    <citation type="submission" date="2016-10" db="EMBL/GenBank/DDBJ databases">
        <authorList>
            <person name="de Groot N.N."/>
        </authorList>
    </citation>
    <scope>NUCLEOTIDE SEQUENCE [LARGE SCALE GENOMIC DNA]</scope>
    <source>
        <strain evidence="2 3">DSM 13760</strain>
    </source>
</reference>
<comment type="similarity">
    <text evidence="1">Belongs to the protein-tyrosine phosphatase family.</text>
</comment>
<dbReference type="Gene3D" id="3.90.190.10">
    <property type="entry name" value="Protein tyrosine phosphatase superfamily"/>
    <property type="match status" value="1"/>
</dbReference>
<dbReference type="AlphaFoldDB" id="A0A1H9SSK6"/>
<dbReference type="PANTHER" id="PTHR31126:SF1">
    <property type="entry name" value="TYROSINE SPECIFIC PROTEIN PHOSPHATASES DOMAIN-CONTAINING PROTEIN"/>
    <property type="match status" value="1"/>
</dbReference>
<dbReference type="STRING" id="142588.SAMN04488559_10911"/>
<dbReference type="RefSeq" id="WP_177165718.1">
    <property type="nucleotide sequence ID" value="NZ_FOHA01000009.1"/>
</dbReference>
<dbReference type="InterPro" id="IPR029021">
    <property type="entry name" value="Prot-tyrosine_phosphatase-like"/>
</dbReference>
<dbReference type="PANTHER" id="PTHR31126">
    <property type="entry name" value="TYROSINE-PROTEIN PHOSPHATASE"/>
    <property type="match status" value="1"/>
</dbReference>
<organism evidence="2 3">
    <name type="scientific">Isobaculum melis</name>
    <dbReference type="NCBI Taxonomy" id="142588"/>
    <lineage>
        <taxon>Bacteria</taxon>
        <taxon>Bacillati</taxon>
        <taxon>Bacillota</taxon>
        <taxon>Bacilli</taxon>
        <taxon>Lactobacillales</taxon>
        <taxon>Carnobacteriaceae</taxon>
        <taxon>Isobaculum</taxon>
    </lineage>
</organism>
<name>A0A1H9SSK6_9LACT</name>
<dbReference type="EMBL" id="FOHA01000009">
    <property type="protein sequence ID" value="SER88002.1"/>
    <property type="molecule type" value="Genomic_DNA"/>
</dbReference>
<dbReference type="Proteomes" id="UP000198948">
    <property type="component" value="Unassembled WGS sequence"/>
</dbReference>
<evidence type="ECO:0000313" key="3">
    <source>
        <dbReference type="Proteomes" id="UP000198948"/>
    </source>
</evidence>
<protein>
    <submittedName>
        <fullName evidence="2">Protein-tyrosine phosphatase</fullName>
    </submittedName>
</protein>
<keyword evidence="3" id="KW-1185">Reference proteome</keyword>
<dbReference type="SUPFAM" id="SSF52799">
    <property type="entry name" value="(Phosphotyrosine protein) phosphatases II"/>
    <property type="match status" value="1"/>
</dbReference>
<evidence type="ECO:0000256" key="1">
    <source>
        <dbReference type="ARBA" id="ARBA00009580"/>
    </source>
</evidence>
<dbReference type="Pfam" id="PF13350">
    <property type="entry name" value="Y_phosphatase3"/>
    <property type="match status" value="1"/>
</dbReference>
<sequence>MSILTINRENGLLHIQVNPTKPIATIQYGTQLKALATDLLLNQDQLTATLPIEAPRYYFRINFQDGTEKIEAERLVDLTGTNNFRDLGGYQTKDGRQVVYGQLYRSDALNQLTAQDLIYLQENLNIHGIIDYRSEQERAKEPDRLWENVNVLLLDPNAVMAELASETGQPKHTYHLSFVERLQQQKETEMIRGLKDKLIQQYRDFILSETSRKVYREVIKAHLTDELVPIVQHCKGGKDRTGFGSALLLHLLGVPKETVMADFLLSDQYRAKHIASRMKQYQEYTDDVVLLENLKALTSTEASYLNASFEQIEASYGDFLTFVKEGLGVTHEEIEQLKAKYLI</sequence>
<dbReference type="InterPro" id="IPR026893">
    <property type="entry name" value="Tyr/Ser_Pase_IphP-type"/>
</dbReference>
<gene>
    <name evidence="2" type="ORF">SAMN04488559_10911</name>
</gene>
<dbReference type="GO" id="GO:0004721">
    <property type="term" value="F:phosphoprotein phosphatase activity"/>
    <property type="evidence" value="ECO:0007669"/>
    <property type="project" value="InterPro"/>
</dbReference>
<evidence type="ECO:0000313" key="2">
    <source>
        <dbReference type="EMBL" id="SER88002.1"/>
    </source>
</evidence>